<dbReference type="InterPro" id="IPR013325">
    <property type="entry name" value="RNA_pol_sigma_r2"/>
</dbReference>
<evidence type="ECO:0000313" key="4">
    <source>
        <dbReference type="EMBL" id="ALH79556.1"/>
    </source>
</evidence>
<name>A0A0N9V680_SPHMC</name>
<dbReference type="GO" id="GO:0016987">
    <property type="term" value="F:sigma factor activity"/>
    <property type="evidence" value="ECO:0007669"/>
    <property type="project" value="InterPro"/>
</dbReference>
<dbReference type="InterPro" id="IPR014284">
    <property type="entry name" value="RNA_pol_sigma-70_dom"/>
</dbReference>
<evidence type="ECO:0000313" key="5">
    <source>
        <dbReference type="Proteomes" id="UP000058074"/>
    </source>
</evidence>
<dbReference type="Pfam" id="PF04542">
    <property type="entry name" value="Sigma70_r2"/>
    <property type="match status" value="1"/>
</dbReference>
<evidence type="ECO:0000256" key="1">
    <source>
        <dbReference type="ARBA" id="ARBA00011344"/>
    </source>
</evidence>
<feature type="domain" description="RNA polymerase sigma factor 70 region 4 type 2" evidence="3">
    <location>
        <begin position="110"/>
        <end position="159"/>
    </location>
</feature>
<dbReference type="OrthoDB" id="9794372at2"/>
<dbReference type="InterPro" id="IPR052704">
    <property type="entry name" value="ECF_Sigma-70_Domain"/>
</dbReference>
<proteinExistence type="predicted"/>
<dbReference type="NCBIfam" id="TIGR02937">
    <property type="entry name" value="sigma70-ECF"/>
    <property type="match status" value="1"/>
</dbReference>
<dbReference type="AlphaFoldDB" id="A0A0N9V680"/>
<evidence type="ECO:0000259" key="2">
    <source>
        <dbReference type="Pfam" id="PF04542"/>
    </source>
</evidence>
<accession>A0A0N9V680</accession>
<protein>
    <submittedName>
        <fullName evidence="4">RNA polymerase subunit sigma</fullName>
    </submittedName>
</protein>
<dbReference type="Pfam" id="PF08281">
    <property type="entry name" value="Sigma70_r4_2"/>
    <property type="match status" value="1"/>
</dbReference>
<dbReference type="InterPro" id="IPR032710">
    <property type="entry name" value="NTF2-like_dom_sf"/>
</dbReference>
<dbReference type="PANTHER" id="PTHR30173">
    <property type="entry name" value="SIGMA 19 FACTOR"/>
    <property type="match status" value="1"/>
</dbReference>
<dbReference type="EMBL" id="CP012700">
    <property type="protein sequence ID" value="ALH79556.1"/>
    <property type="molecule type" value="Genomic_DNA"/>
</dbReference>
<comment type="subunit">
    <text evidence="1">Interacts transiently with the RNA polymerase catalytic core formed by RpoA, RpoB, RpoC and RpoZ (2 alpha, 1 beta, 1 beta' and 1 omega subunit) to form the RNA polymerase holoenzyme that can initiate transcription.</text>
</comment>
<dbReference type="SUPFAM" id="SSF88659">
    <property type="entry name" value="Sigma3 and sigma4 domains of RNA polymerase sigma factors"/>
    <property type="match status" value="1"/>
</dbReference>
<dbReference type="NCBIfam" id="NF007214">
    <property type="entry name" value="PRK09636.1"/>
    <property type="match status" value="1"/>
</dbReference>
<sequence length="291" mass="31663">MTGESVHGEAGAAEAAASFDPLRPLLIRVAYRMLGSVADAEDVVQDAFLRWLGTDRSEVREPAAFLRRTVTRLCLDQLKSARRTRETYVGPWLPDPLVEEEEADDVTLPLMLALERLSPLERAAFLLHDVFGVGFDEVGATIGRDAAATRQLAARARSHVREARPRYKLEKEQGMEIANAFFAASRSGDMSALGALLAADVGMWADGGGKRPAAMGPVLGFDTVLKLHRSLAVLFGKYGSTLVHLGLINGLPGFVTREADGELQTTALEIEDGKVTGIYVMRNPDKLKHMH</sequence>
<dbReference type="GO" id="GO:0003677">
    <property type="term" value="F:DNA binding"/>
    <property type="evidence" value="ECO:0007669"/>
    <property type="project" value="InterPro"/>
</dbReference>
<dbReference type="Gene3D" id="1.10.1740.10">
    <property type="match status" value="1"/>
</dbReference>
<reference evidence="4 5" key="1">
    <citation type="journal article" date="2015" name="Genome Announc.">
        <title>Complete Genome Sequence of Polypropylene Glycol- and Polyethylene Glycol-Degrading Sphingopyxis macrogoltabida Strain EY-1.</title>
        <authorList>
            <person name="Ohtsubo Y."/>
            <person name="Nagata Y."/>
            <person name="Numata M."/>
            <person name="Tsuchikane K."/>
            <person name="Hosoyama A."/>
            <person name="Yamazoe A."/>
            <person name="Tsuda M."/>
            <person name="Fujita N."/>
            <person name="Kawai F."/>
        </authorList>
    </citation>
    <scope>NUCLEOTIDE SEQUENCE [LARGE SCALE GENOMIC DNA]</scope>
    <source>
        <strain evidence="4 5">EY-1</strain>
    </source>
</reference>
<dbReference type="SUPFAM" id="SSF54427">
    <property type="entry name" value="NTF2-like"/>
    <property type="match status" value="1"/>
</dbReference>
<dbReference type="InterPro" id="IPR013324">
    <property type="entry name" value="RNA_pol_sigma_r3/r4-like"/>
</dbReference>
<dbReference type="SUPFAM" id="SSF88946">
    <property type="entry name" value="Sigma2 domain of RNA polymerase sigma factors"/>
    <property type="match status" value="1"/>
</dbReference>
<dbReference type="KEGG" id="smag:AN936_03995"/>
<dbReference type="PATRIC" id="fig|33050.5.peg.828"/>
<evidence type="ECO:0000259" key="3">
    <source>
        <dbReference type="Pfam" id="PF08281"/>
    </source>
</evidence>
<dbReference type="InterPro" id="IPR036388">
    <property type="entry name" value="WH-like_DNA-bd_sf"/>
</dbReference>
<dbReference type="InterPro" id="IPR013249">
    <property type="entry name" value="RNA_pol_sigma70_r4_t2"/>
</dbReference>
<dbReference type="RefSeq" id="WP_054586996.1">
    <property type="nucleotide sequence ID" value="NZ_CP012700.1"/>
</dbReference>
<dbReference type="PANTHER" id="PTHR30173:SF36">
    <property type="entry name" value="ECF RNA POLYMERASE SIGMA FACTOR SIGJ"/>
    <property type="match status" value="1"/>
</dbReference>
<dbReference type="GO" id="GO:0006352">
    <property type="term" value="P:DNA-templated transcription initiation"/>
    <property type="evidence" value="ECO:0007669"/>
    <property type="project" value="InterPro"/>
</dbReference>
<gene>
    <name evidence="4" type="ORF">AN936_03995</name>
</gene>
<dbReference type="InterPro" id="IPR007627">
    <property type="entry name" value="RNA_pol_sigma70_r2"/>
</dbReference>
<organism evidence="4 5">
    <name type="scientific">Sphingopyxis macrogoltabida</name>
    <name type="common">Sphingomonas macrogoltabidus</name>
    <dbReference type="NCBI Taxonomy" id="33050"/>
    <lineage>
        <taxon>Bacteria</taxon>
        <taxon>Pseudomonadati</taxon>
        <taxon>Pseudomonadota</taxon>
        <taxon>Alphaproteobacteria</taxon>
        <taxon>Sphingomonadales</taxon>
        <taxon>Sphingomonadaceae</taxon>
        <taxon>Sphingopyxis</taxon>
    </lineage>
</organism>
<feature type="domain" description="RNA polymerase sigma-70 region 2" evidence="2">
    <location>
        <begin position="21"/>
        <end position="84"/>
    </location>
</feature>
<dbReference type="Gene3D" id="1.10.10.10">
    <property type="entry name" value="Winged helix-like DNA-binding domain superfamily/Winged helix DNA-binding domain"/>
    <property type="match status" value="1"/>
</dbReference>
<dbReference type="Proteomes" id="UP000058074">
    <property type="component" value="Chromosome"/>
</dbReference>